<keyword evidence="10" id="KW-1185">Reference proteome</keyword>
<proteinExistence type="predicted"/>
<evidence type="ECO:0000256" key="3">
    <source>
        <dbReference type="ARBA" id="ARBA00022989"/>
    </source>
</evidence>
<evidence type="ECO:0000256" key="4">
    <source>
        <dbReference type="ARBA" id="ARBA00023136"/>
    </source>
</evidence>
<evidence type="ECO:0000259" key="8">
    <source>
        <dbReference type="PROSITE" id="PS50259"/>
    </source>
</evidence>
<feature type="transmembrane region" description="Helical" evidence="7">
    <location>
        <begin position="115"/>
        <end position="136"/>
    </location>
</feature>
<dbReference type="CDD" id="cd13953">
    <property type="entry name" value="7tm_classC_mGluR-like"/>
    <property type="match status" value="1"/>
</dbReference>
<name>A0A8S4Q332_OWEFU</name>
<dbReference type="OrthoDB" id="425344at2759"/>
<evidence type="ECO:0000256" key="2">
    <source>
        <dbReference type="ARBA" id="ARBA00022692"/>
    </source>
</evidence>
<feature type="transmembrane region" description="Helical" evidence="7">
    <location>
        <begin position="209"/>
        <end position="230"/>
    </location>
</feature>
<keyword evidence="5" id="KW-0325">Glycoprotein</keyword>
<feature type="region of interest" description="Disordered" evidence="6">
    <location>
        <begin position="307"/>
        <end position="356"/>
    </location>
</feature>
<dbReference type="AlphaFoldDB" id="A0A8S4Q332"/>
<dbReference type="Pfam" id="PF00003">
    <property type="entry name" value="7tm_3"/>
    <property type="match status" value="1"/>
</dbReference>
<keyword evidence="4 7" id="KW-0472">Membrane</keyword>
<feature type="transmembrane region" description="Helical" evidence="7">
    <location>
        <begin position="81"/>
        <end position="103"/>
    </location>
</feature>
<gene>
    <name evidence="9" type="ORF">OFUS_LOCUS25013</name>
</gene>
<comment type="subcellular location">
    <subcellularLocation>
        <location evidence="1">Membrane</location>
        <topology evidence="1">Multi-pass membrane protein</topology>
    </subcellularLocation>
</comment>
<reference evidence="9" key="1">
    <citation type="submission" date="2022-03" db="EMBL/GenBank/DDBJ databases">
        <authorList>
            <person name="Martin C."/>
        </authorList>
    </citation>
    <scope>NUCLEOTIDE SEQUENCE</scope>
</reference>
<dbReference type="PROSITE" id="PS50259">
    <property type="entry name" value="G_PROTEIN_RECEP_F3_4"/>
    <property type="match status" value="1"/>
</dbReference>
<dbReference type="Proteomes" id="UP000749559">
    <property type="component" value="Unassembled WGS sequence"/>
</dbReference>
<protein>
    <recommendedName>
        <fullName evidence="8">G-protein coupled receptors family 3 profile domain-containing protein</fullName>
    </recommendedName>
</protein>
<dbReference type="InterPro" id="IPR000337">
    <property type="entry name" value="GPCR_3"/>
</dbReference>
<evidence type="ECO:0000256" key="1">
    <source>
        <dbReference type="ARBA" id="ARBA00004141"/>
    </source>
</evidence>
<sequence>MYDSKGRRKMHTSECPGVCKHCNWKEQPLDVTNVPIKFESHETIWGLLVITLSILGIVLAFITMMLFMLKQNHPVVLGSNGALSIIILLGIVLLYLMNFIWMISSSPITCGMKRFGIGFFYSMIFSSLLVKIVRINRFSNKMNSSNKPQFISGPSQIVATCVLIALELVLVVEWLILKPPEVEWYLVNETQDEEYPLYTPIWRCVNPKLSLVLSLCYIYVLVVLSLAFAIKARKSIEFQQEAMYICVTSLGTIVIMLAWIPVYMLADGEYETPAICIGNTVNTSLIFGMMFLPKVLALTATSPKGAAKTTKKTKQSKPTDSTIPIPQQYMEPRNSLRGSSDSGKRSSWIRQNTRLF</sequence>
<evidence type="ECO:0000256" key="5">
    <source>
        <dbReference type="ARBA" id="ARBA00023180"/>
    </source>
</evidence>
<keyword evidence="3 7" id="KW-1133">Transmembrane helix</keyword>
<evidence type="ECO:0000313" key="10">
    <source>
        <dbReference type="Proteomes" id="UP000749559"/>
    </source>
</evidence>
<comment type="caution">
    <text evidence="9">The sequence shown here is derived from an EMBL/GenBank/DDBJ whole genome shotgun (WGS) entry which is preliminary data.</text>
</comment>
<organism evidence="9 10">
    <name type="scientific">Owenia fusiformis</name>
    <name type="common">Polychaete worm</name>
    <dbReference type="NCBI Taxonomy" id="6347"/>
    <lineage>
        <taxon>Eukaryota</taxon>
        <taxon>Metazoa</taxon>
        <taxon>Spiralia</taxon>
        <taxon>Lophotrochozoa</taxon>
        <taxon>Annelida</taxon>
        <taxon>Polychaeta</taxon>
        <taxon>Sedentaria</taxon>
        <taxon>Canalipalpata</taxon>
        <taxon>Sabellida</taxon>
        <taxon>Oweniida</taxon>
        <taxon>Oweniidae</taxon>
        <taxon>Owenia</taxon>
    </lineage>
</organism>
<dbReference type="GO" id="GO:0004930">
    <property type="term" value="F:G protein-coupled receptor activity"/>
    <property type="evidence" value="ECO:0007669"/>
    <property type="project" value="InterPro"/>
</dbReference>
<evidence type="ECO:0000313" key="9">
    <source>
        <dbReference type="EMBL" id="CAH1801202.1"/>
    </source>
</evidence>
<feature type="domain" description="G-protein coupled receptors family 3 profile" evidence="8">
    <location>
        <begin position="45"/>
        <end position="314"/>
    </location>
</feature>
<keyword evidence="2 7" id="KW-0812">Transmembrane</keyword>
<dbReference type="GO" id="GO:0016020">
    <property type="term" value="C:membrane"/>
    <property type="evidence" value="ECO:0007669"/>
    <property type="project" value="UniProtKB-SubCell"/>
</dbReference>
<dbReference type="InterPro" id="IPR017978">
    <property type="entry name" value="GPCR_3_C"/>
</dbReference>
<evidence type="ECO:0000256" key="6">
    <source>
        <dbReference type="SAM" id="MobiDB-lite"/>
    </source>
</evidence>
<feature type="transmembrane region" description="Helical" evidence="7">
    <location>
        <begin position="44"/>
        <end position="69"/>
    </location>
</feature>
<accession>A0A8S4Q332</accession>
<evidence type="ECO:0000256" key="7">
    <source>
        <dbReference type="SAM" id="Phobius"/>
    </source>
</evidence>
<dbReference type="PANTHER" id="PTHR24060">
    <property type="entry name" value="METABOTROPIC GLUTAMATE RECEPTOR"/>
    <property type="match status" value="1"/>
</dbReference>
<dbReference type="InterPro" id="IPR050726">
    <property type="entry name" value="mGluR"/>
</dbReference>
<dbReference type="PRINTS" id="PR00248">
    <property type="entry name" value="GPCRMGR"/>
</dbReference>
<feature type="transmembrane region" description="Helical" evidence="7">
    <location>
        <begin position="242"/>
        <end position="266"/>
    </location>
</feature>
<dbReference type="EMBL" id="CAIIXF020000012">
    <property type="protein sequence ID" value="CAH1801202.1"/>
    <property type="molecule type" value="Genomic_DNA"/>
</dbReference>